<dbReference type="PANTHER" id="PTHR21255">
    <property type="entry name" value="T-COMPLEX-ASSOCIATED-TESTIS-EXPRESSED 1/ DYNEIN LIGHT CHAIN"/>
    <property type="match status" value="1"/>
</dbReference>
<dbReference type="GO" id="GO:0005874">
    <property type="term" value="C:microtubule"/>
    <property type="evidence" value="ECO:0007669"/>
    <property type="project" value="UniProtKB-KW"/>
</dbReference>
<evidence type="ECO:0000256" key="6">
    <source>
        <dbReference type="ARBA" id="ARBA00022454"/>
    </source>
</evidence>
<keyword evidence="15" id="KW-0206">Cytoskeleton</keyword>
<dbReference type="Pfam" id="PF03645">
    <property type="entry name" value="Tctex-1"/>
    <property type="match status" value="1"/>
</dbReference>
<dbReference type="InterPro" id="IPR038586">
    <property type="entry name" value="Tctex-1-like_sf"/>
</dbReference>
<dbReference type="Gene3D" id="3.30.1140.40">
    <property type="entry name" value="Tctex-1"/>
    <property type="match status" value="1"/>
</dbReference>
<dbReference type="GO" id="GO:0007018">
    <property type="term" value="P:microtubule-based movement"/>
    <property type="evidence" value="ECO:0007669"/>
    <property type="project" value="TreeGrafter"/>
</dbReference>
<protein>
    <recommendedName>
        <fullName evidence="22">Dynein light chain Tctex-type 1</fullName>
    </recommendedName>
    <alternativeName>
        <fullName evidence="20">Dynein light chain Tctex-type 3</fullName>
    </alternativeName>
</protein>
<dbReference type="FunFam" id="3.30.1140.40:FF:000001">
    <property type="entry name" value="Dynein light chain Tctex-type 1"/>
    <property type="match status" value="1"/>
</dbReference>
<evidence type="ECO:0000256" key="8">
    <source>
        <dbReference type="ARBA" id="ARBA00022618"/>
    </source>
</evidence>
<keyword evidence="11" id="KW-0995">Kinetochore</keyword>
<comment type="function">
    <text evidence="19">Acts as one of several non-catalytic accessory components of the cytoplasmic dynein 1 complex that are thought to be involved in linking dynein to cargos and to adapter proteins that regulate dynein function. Cytoplasmic dynein 1 acts as a motor for the intracellular retrograde motility of vesicles and organelles along microtubules. Probably binds BUB3 as part of transport cargo. Required for the efficient progression through mitosis.</text>
</comment>
<evidence type="ECO:0000256" key="13">
    <source>
        <dbReference type="ARBA" id="ARBA00023074"/>
    </source>
</evidence>
<dbReference type="InParanoid" id="M4ABY2"/>
<evidence type="ECO:0000313" key="24">
    <source>
        <dbReference type="Proteomes" id="UP000002852"/>
    </source>
</evidence>
<dbReference type="STRING" id="8083.ENSXMAP00000011976"/>
<evidence type="ECO:0000256" key="9">
    <source>
        <dbReference type="ARBA" id="ARBA00022701"/>
    </source>
</evidence>
<keyword evidence="16" id="KW-0539">Nucleus</keyword>
<keyword evidence="18" id="KW-0137">Centromere</keyword>
<evidence type="ECO:0000256" key="4">
    <source>
        <dbReference type="ARBA" id="ARBA00005361"/>
    </source>
</evidence>
<name>M4ABY2_XIPMA</name>
<dbReference type="Proteomes" id="UP000002852">
    <property type="component" value="Unassembled WGS sequence"/>
</dbReference>
<reference evidence="23" key="4">
    <citation type="submission" date="2025-09" db="UniProtKB">
        <authorList>
            <consortium name="Ensembl"/>
        </authorList>
    </citation>
    <scope>IDENTIFICATION</scope>
    <source>
        <strain evidence="23">JP 163 A</strain>
    </source>
</reference>
<evidence type="ECO:0000256" key="17">
    <source>
        <dbReference type="ARBA" id="ARBA00023306"/>
    </source>
</evidence>
<evidence type="ECO:0000256" key="21">
    <source>
        <dbReference type="ARBA" id="ARBA00046439"/>
    </source>
</evidence>
<dbReference type="Ensembl" id="ENSXMAT00000011992.2">
    <property type="protein sequence ID" value="ENSXMAP00000011976.2"/>
    <property type="gene ID" value="ENSXMAG00000011955.2"/>
</dbReference>
<dbReference type="eggNOG" id="ENOG502QTTF">
    <property type="taxonomic scope" value="Eukaryota"/>
</dbReference>
<dbReference type="GO" id="GO:0000776">
    <property type="term" value="C:kinetochore"/>
    <property type="evidence" value="ECO:0007669"/>
    <property type="project" value="UniProtKB-KW"/>
</dbReference>
<dbReference type="AlphaFoldDB" id="M4ABY2"/>
<comment type="subcellular location">
    <subcellularLocation>
        <location evidence="3">Chromosome</location>
        <location evidence="3">Centromere</location>
        <location evidence="3">Kinetochore</location>
    </subcellularLocation>
    <subcellularLocation>
        <location evidence="2">Cytoplasm</location>
        <location evidence="2">Cytoskeleton</location>
    </subcellularLocation>
    <subcellularLocation>
        <location evidence="1">Nucleus</location>
    </subcellularLocation>
</comment>
<evidence type="ECO:0000256" key="10">
    <source>
        <dbReference type="ARBA" id="ARBA00022776"/>
    </source>
</evidence>
<dbReference type="FunCoup" id="M4ABY2">
    <property type="interactions" value="92"/>
</dbReference>
<keyword evidence="12" id="KW-0243">Dynein</keyword>
<dbReference type="InterPro" id="IPR005334">
    <property type="entry name" value="Tctex-1-like"/>
</dbReference>
<evidence type="ECO:0000256" key="3">
    <source>
        <dbReference type="ARBA" id="ARBA00004629"/>
    </source>
</evidence>
<dbReference type="PANTHER" id="PTHR21255:SF20">
    <property type="entry name" value="DYNEIN LIGHT CHAIN TCTEX-TYPE 3"/>
    <property type="match status" value="1"/>
</dbReference>
<dbReference type="HOGENOM" id="CLU_037429_1_1_1"/>
<evidence type="ECO:0000256" key="2">
    <source>
        <dbReference type="ARBA" id="ARBA00004245"/>
    </source>
</evidence>
<dbReference type="GO" id="GO:0005634">
    <property type="term" value="C:nucleus"/>
    <property type="evidence" value="ECO:0007669"/>
    <property type="project" value="UniProtKB-SubCell"/>
</dbReference>
<proteinExistence type="inferred from homology"/>
<dbReference type="OMA" id="NIVTCAV"/>
<keyword evidence="17" id="KW-0131">Cell cycle</keyword>
<evidence type="ECO:0000256" key="7">
    <source>
        <dbReference type="ARBA" id="ARBA00022490"/>
    </source>
</evidence>
<sequence>MLWEERGAHVGERVRHDWLWWTGEERRRRSASTGKTITRDHHKEKRQAVFCMLTGMEEYTSGDDGNFNTDETSVLVKECIEGVIGGTDYNHNKVNQWTANIVEHSLTHLVKQGRPFKYIVNCTIMQKSGAGLHTASSCYWDTTTDGSCTVRWENRTMYCVVSVFAVAM</sequence>
<keyword evidence="7" id="KW-0963">Cytoplasm</keyword>
<keyword evidence="24" id="KW-1185">Reference proteome</keyword>
<keyword evidence="8" id="KW-0132">Cell division</keyword>
<reference evidence="24" key="1">
    <citation type="submission" date="2012-01" db="EMBL/GenBank/DDBJ databases">
        <authorList>
            <person name="Walter R."/>
            <person name="Schartl M."/>
            <person name="Warren W."/>
        </authorList>
    </citation>
    <scope>NUCLEOTIDE SEQUENCE [LARGE SCALE GENOMIC DNA]</scope>
    <source>
        <strain evidence="24">JP 163 A</strain>
    </source>
</reference>
<dbReference type="GO" id="GO:0045505">
    <property type="term" value="F:dynein intermediate chain binding"/>
    <property type="evidence" value="ECO:0007669"/>
    <property type="project" value="TreeGrafter"/>
</dbReference>
<evidence type="ECO:0000256" key="11">
    <source>
        <dbReference type="ARBA" id="ARBA00022838"/>
    </source>
</evidence>
<evidence type="ECO:0000256" key="22">
    <source>
        <dbReference type="ARBA" id="ARBA00072460"/>
    </source>
</evidence>
<keyword evidence="6" id="KW-0158">Chromosome</keyword>
<dbReference type="GO" id="GO:0051301">
    <property type="term" value="P:cell division"/>
    <property type="evidence" value="ECO:0007669"/>
    <property type="project" value="UniProtKB-KW"/>
</dbReference>
<evidence type="ECO:0000256" key="1">
    <source>
        <dbReference type="ARBA" id="ARBA00004123"/>
    </source>
</evidence>
<evidence type="ECO:0000256" key="18">
    <source>
        <dbReference type="ARBA" id="ARBA00023328"/>
    </source>
</evidence>
<organism evidence="23 24">
    <name type="scientific">Xiphophorus maculatus</name>
    <name type="common">Southern platyfish</name>
    <name type="synonym">Platypoecilus maculatus</name>
    <dbReference type="NCBI Taxonomy" id="8083"/>
    <lineage>
        <taxon>Eukaryota</taxon>
        <taxon>Metazoa</taxon>
        <taxon>Chordata</taxon>
        <taxon>Craniata</taxon>
        <taxon>Vertebrata</taxon>
        <taxon>Euteleostomi</taxon>
        <taxon>Actinopterygii</taxon>
        <taxon>Neopterygii</taxon>
        <taxon>Teleostei</taxon>
        <taxon>Neoteleostei</taxon>
        <taxon>Acanthomorphata</taxon>
        <taxon>Ovalentaria</taxon>
        <taxon>Atherinomorphae</taxon>
        <taxon>Cyprinodontiformes</taxon>
        <taxon>Poeciliidae</taxon>
        <taxon>Poeciliinae</taxon>
        <taxon>Xiphophorus</taxon>
    </lineage>
</organism>
<comment type="subunit">
    <text evidence="21">Homodimer. The cytoplasmic dynein 1 complex consists of two catalytic heavy chains (HCs) and a number of non-catalytic subunits presented by intermediate chains (ICs), light intermediate chains (LICs) and light chains (LCs); the composition seems to vary in respect to the IC, LIC and LC composition. The heavy chain homodimer serves as a scaffold for the probable homodimeric assembly of the respective non-catalytic subunits. The ICs and LICs bind directly to the HC dimer and the LCs assemble on the IC dimer. DYNLT1 and DYNLT3 compete for association with dynein IC (DYNC1I1 or DYNC1I2). Self-associates. Interacts with DYNC1I1 and DYNC1I2. Interacts with BUB3. Interacts with SATB1 in nucleus to form complex with matrix attachment regions (MARs) of DNA.</text>
</comment>
<keyword evidence="5" id="KW-0813">Transport</keyword>
<evidence type="ECO:0000256" key="5">
    <source>
        <dbReference type="ARBA" id="ARBA00022448"/>
    </source>
</evidence>
<evidence type="ECO:0000256" key="19">
    <source>
        <dbReference type="ARBA" id="ARBA00037393"/>
    </source>
</evidence>
<dbReference type="GO" id="GO:0005737">
    <property type="term" value="C:cytoplasm"/>
    <property type="evidence" value="ECO:0007669"/>
    <property type="project" value="TreeGrafter"/>
</dbReference>
<keyword evidence="9" id="KW-0493">Microtubule</keyword>
<dbReference type="GO" id="GO:0005868">
    <property type="term" value="C:cytoplasmic dynein complex"/>
    <property type="evidence" value="ECO:0007669"/>
    <property type="project" value="TreeGrafter"/>
</dbReference>
<comment type="similarity">
    <text evidence="4">Belongs to the dynein light chain Tctex-type family.</text>
</comment>
<evidence type="ECO:0000256" key="16">
    <source>
        <dbReference type="ARBA" id="ARBA00023242"/>
    </source>
</evidence>
<evidence type="ECO:0000313" key="23">
    <source>
        <dbReference type="Ensembl" id="ENSXMAP00000011976.2"/>
    </source>
</evidence>
<reference evidence="23" key="3">
    <citation type="submission" date="2025-08" db="UniProtKB">
        <authorList>
            <consortium name="Ensembl"/>
        </authorList>
    </citation>
    <scope>IDENTIFICATION</scope>
    <source>
        <strain evidence="23">JP 163 A</strain>
    </source>
</reference>
<dbReference type="GeneTree" id="ENSGT00940000155009"/>
<evidence type="ECO:0000256" key="12">
    <source>
        <dbReference type="ARBA" id="ARBA00023017"/>
    </source>
</evidence>
<evidence type="ECO:0000256" key="15">
    <source>
        <dbReference type="ARBA" id="ARBA00023212"/>
    </source>
</evidence>
<reference evidence="24" key="2">
    <citation type="journal article" date="2013" name="Nat. Genet.">
        <title>The genome of the platyfish, Xiphophorus maculatus, provides insights into evolutionary adaptation and several complex traits.</title>
        <authorList>
            <person name="Schartl M."/>
            <person name="Walter R.B."/>
            <person name="Shen Y."/>
            <person name="Garcia T."/>
            <person name="Catchen J."/>
            <person name="Amores A."/>
            <person name="Braasch I."/>
            <person name="Chalopin D."/>
            <person name="Volff J.N."/>
            <person name="Lesch K.P."/>
            <person name="Bisazza A."/>
            <person name="Minx P."/>
            <person name="Hillier L."/>
            <person name="Wilson R.K."/>
            <person name="Fuerstenberg S."/>
            <person name="Boore J."/>
            <person name="Searle S."/>
            <person name="Postlethwait J.H."/>
            <person name="Warren W.C."/>
        </authorList>
    </citation>
    <scope>NUCLEOTIDE SEQUENCE [LARGE SCALE GENOMIC DNA]</scope>
    <source>
        <strain evidence="24">JP 163 A</strain>
    </source>
</reference>
<dbReference type="CDD" id="cd21463">
    <property type="entry name" value="DLC-like_DYNLT3"/>
    <property type="match status" value="1"/>
</dbReference>
<keyword evidence="10" id="KW-0498">Mitosis</keyword>
<keyword evidence="14" id="KW-0505">Motor protein</keyword>
<keyword evidence="13" id="KW-0944">Nitration</keyword>
<evidence type="ECO:0000256" key="20">
    <source>
        <dbReference type="ARBA" id="ARBA00039901"/>
    </source>
</evidence>
<accession>M4ABY2</accession>
<evidence type="ECO:0000256" key="14">
    <source>
        <dbReference type="ARBA" id="ARBA00023175"/>
    </source>
</evidence>